<sequence length="349" mass="40806">MFKKNKKNVIAENSIEIENDQIQKDELQKCLIKLNLGLVENLNSNQMEMLNVLEGDLKRLENQLDDFIYNNKPQTMIDYSSILKLVDSNEKQSQNLKNKISQFKKELYQFKSSYLEVFQLDPSDLESKENKSIGAHLDDAKHLLAKLSDQAKREDVSQLCYKLNRLEKRLNNIKSENENDKRMENILFLLRSQDDQAKRQENDLNEYKRDLRQLKVNSFRDEFEKLYEKFEKKLQLLYSGDNDDPAYSLNDLIASIVELKASILNYEQFVFGQCGENETQIKNLEASRQQVLEDKNVVDSGEKELVLETIQLGIQAKQNELSKIKQISLVKDRILHLEKIFFELKAGLA</sequence>
<proteinExistence type="predicted"/>
<feature type="coiled-coil region" evidence="1">
    <location>
        <begin position="43"/>
        <end position="106"/>
    </location>
</feature>
<dbReference type="EMBL" id="REGN01000499">
    <property type="protein sequence ID" value="RNA41463.1"/>
    <property type="molecule type" value="Genomic_DNA"/>
</dbReference>
<feature type="coiled-coil region" evidence="1">
    <location>
        <begin position="156"/>
        <end position="217"/>
    </location>
</feature>
<reference evidence="2 3" key="1">
    <citation type="journal article" date="2018" name="Sci. Rep.">
        <title>Genomic signatures of local adaptation to the degree of environmental predictability in rotifers.</title>
        <authorList>
            <person name="Franch-Gras L."/>
            <person name="Hahn C."/>
            <person name="Garcia-Roger E.M."/>
            <person name="Carmona M.J."/>
            <person name="Serra M."/>
            <person name="Gomez A."/>
        </authorList>
    </citation>
    <scope>NUCLEOTIDE SEQUENCE [LARGE SCALE GENOMIC DNA]</scope>
    <source>
        <strain evidence="2">HYR1</strain>
    </source>
</reference>
<accession>A0A3M7T066</accession>
<evidence type="ECO:0000313" key="2">
    <source>
        <dbReference type="EMBL" id="RNA41463.1"/>
    </source>
</evidence>
<protein>
    <submittedName>
        <fullName evidence="2">Uncharacterized protein</fullName>
    </submittedName>
</protein>
<dbReference type="OrthoDB" id="10210631at2759"/>
<organism evidence="2 3">
    <name type="scientific">Brachionus plicatilis</name>
    <name type="common">Marine rotifer</name>
    <name type="synonym">Brachionus muelleri</name>
    <dbReference type="NCBI Taxonomy" id="10195"/>
    <lineage>
        <taxon>Eukaryota</taxon>
        <taxon>Metazoa</taxon>
        <taxon>Spiralia</taxon>
        <taxon>Gnathifera</taxon>
        <taxon>Rotifera</taxon>
        <taxon>Eurotatoria</taxon>
        <taxon>Monogononta</taxon>
        <taxon>Pseudotrocha</taxon>
        <taxon>Ploima</taxon>
        <taxon>Brachionidae</taxon>
        <taxon>Brachionus</taxon>
    </lineage>
</organism>
<keyword evidence="1" id="KW-0175">Coiled coil</keyword>
<dbReference type="AlphaFoldDB" id="A0A3M7T066"/>
<dbReference type="Proteomes" id="UP000276133">
    <property type="component" value="Unassembled WGS sequence"/>
</dbReference>
<evidence type="ECO:0000313" key="3">
    <source>
        <dbReference type="Proteomes" id="UP000276133"/>
    </source>
</evidence>
<evidence type="ECO:0000256" key="1">
    <source>
        <dbReference type="SAM" id="Coils"/>
    </source>
</evidence>
<gene>
    <name evidence="2" type="ORF">BpHYR1_045090</name>
</gene>
<comment type="caution">
    <text evidence="2">The sequence shown here is derived from an EMBL/GenBank/DDBJ whole genome shotgun (WGS) entry which is preliminary data.</text>
</comment>
<keyword evidence="3" id="KW-1185">Reference proteome</keyword>
<name>A0A3M7T066_BRAPC</name>